<evidence type="ECO:0000313" key="1">
    <source>
        <dbReference type="EMBL" id="SDZ58168.1"/>
    </source>
</evidence>
<reference evidence="2" key="1">
    <citation type="submission" date="2016-10" db="EMBL/GenBank/DDBJ databases">
        <authorList>
            <person name="Varghese N."/>
            <person name="Submissions S."/>
        </authorList>
    </citation>
    <scope>NUCLEOTIDE SEQUENCE [LARGE SCALE GENOMIC DNA]</scope>
    <source>
        <strain evidence="2">CGMCC 4.3530</strain>
    </source>
</reference>
<dbReference type="AlphaFoldDB" id="A0A1H3U741"/>
<name>A0A1H3U741_9PSEU</name>
<proteinExistence type="predicted"/>
<sequence length="332" mass="36371">MSYRSAPVSPALTPPAIFLPQETPIAQECPAVPEFAQSCVDTREAAPPLDNPIETVVIWLGVDHVALGTLARRVRLQRRTLTLRCVFQERRRPINSKPARAKLANAIRHLCSLLEAPAPTLDGFRQRLAADHPLSISQLSRYRNGKIVPSKGFLRTLHRAATQDSGSVGVSLDELLQLQTAAHAEATQETRQAATPNETAKLSAGLNFARDRQRSVGAPLLAQSTPTRNKKHIAADAVIKMLRRNRHEDTLTLIRELPELLGPSGCAACIVEFRQRDEHTLAEALIQSFGRARPHSDVLRFALALNHCGLIPDSNKAMCAALRGTSTSRTID</sequence>
<evidence type="ECO:0000313" key="2">
    <source>
        <dbReference type="Proteomes" id="UP000199529"/>
    </source>
</evidence>
<keyword evidence="2" id="KW-1185">Reference proteome</keyword>
<evidence type="ECO:0008006" key="3">
    <source>
        <dbReference type="Google" id="ProtNLM"/>
    </source>
</evidence>
<gene>
    <name evidence="1" type="ORF">SAMN05216215_11142</name>
</gene>
<accession>A0A1H3U741</accession>
<protein>
    <recommendedName>
        <fullName evidence="3">Helix-turn-helix domain-containing protein</fullName>
    </recommendedName>
</protein>
<dbReference type="EMBL" id="FNOK01000114">
    <property type="protein sequence ID" value="SDZ58168.1"/>
    <property type="molecule type" value="Genomic_DNA"/>
</dbReference>
<organism evidence="1 2">
    <name type="scientific">Saccharopolyspora shandongensis</name>
    <dbReference type="NCBI Taxonomy" id="418495"/>
    <lineage>
        <taxon>Bacteria</taxon>
        <taxon>Bacillati</taxon>
        <taxon>Actinomycetota</taxon>
        <taxon>Actinomycetes</taxon>
        <taxon>Pseudonocardiales</taxon>
        <taxon>Pseudonocardiaceae</taxon>
        <taxon>Saccharopolyspora</taxon>
    </lineage>
</organism>
<dbReference type="Proteomes" id="UP000199529">
    <property type="component" value="Unassembled WGS sequence"/>
</dbReference>